<proteinExistence type="predicted"/>
<dbReference type="Proteomes" id="UP000507470">
    <property type="component" value="Unassembled WGS sequence"/>
</dbReference>
<evidence type="ECO:0000256" key="1">
    <source>
        <dbReference type="SAM" id="Coils"/>
    </source>
</evidence>
<sequence length="229" mass="26520">MKKKKLQQQESDLLQQQTIKLRHDVDKNLALLTTQLQQKFDSLQKSLVHEGKLNETKQNMLLLQQKYQTLENNYNRLQLDHSLLQNKFVTMKNEMTISNNRTDRCEKKVLALESYHNATETRFHVQGEELSVMKNKSLQVEKELAALKQLANIKPLVEINALQNTVKSLTSQTNSLSMKEQARSQDFLALFNMTVGTTKTLTELSTNVNNRLYDVWNNQTEAIVAIKKM</sequence>
<dbReference type="AlphaFoldDB" id="A0A6J8ENP6"/>
<dbReference type="EMBL" id="CACVKT020009349">
    <property type="protein sequence ID" value="CAC5421382.1"/>
    <property type="molecule type" value="Genomic_DNA"/>
</dbReference>
<organism evidence="2 3">
    <name type="scientific">Mytilus coruscus</name>
    <name type="common">Sea mussel</name>
    <dbReference type="NCBI Taxonomy" id="42192"/>
    <lineage>
        <taxon>Eukaryota</taxon>
        <taxon>Metazoa</taxon>
        <taxon>Spiralia</taxon>
        <taxon>Lophotrochozoa</taxon>
        <taxon>Mollusca</taxon>
        <taxon>Bivalvia</taxon>
        <taxon>Autobranchia</taxon>
        <taxon>Pteriomorphia</taxon>
        <taxon>Mytilida</taxon>
        <taxon>Mytiloidea</taxon>
        <taxon>Mytilidae</taxon>
        <taxon>Mytilinae</taxon>
        <taxon>Mytilus</taxon>
    </lineage>
</organism>
<feature type="coiled-coil region" evidence="1">
    <location>
        <begin position="53"/>
        <end position="87"/>
    </location>
</feature>
<evidence type="ECO:0000313" key="2">
    <source>
        <dbReference type="EMBL" id="CAC5421382.1"/>
    </source>
</evidence>
<keyword evidence="3" id="KW-1185">Reference proteome</keyword>
<name>A0A6J8ENP6_MYTCO</name>
<protein>
    <submittedName>
        <fullName evidence="2">Uncharacterized protein</fullName>
    </submittedName>
</protein>
<gene>
    <name evidence="2" type="ORF">MCOR_53516</name>
</gene>
<evidence type="ECO:0000313" key="3">
    <source>
        <dbReference type="Proteomes" id="UP000507470"/>
    </source>
</evidence>
<keyword evidence="1" id="KW-0175">Coiled coil</keyword>
<accession>A0A6J8ENP6</accession>
<reference evidence="2 3" key="1">
    <citation type="submission" date="2020-06" db="EMBL/GenBank/DDBJ databases">
        <authorList>
            <person name="Li R."/>
            <person name="Bekaert M."/>
        </authorList>
    </citation>
    <scope>NUCLEOTIDE SEQUENCE [LARGE SCALE GENOMIC DNA]</scope>
    <source>
        <strain evidence="3">wild</strain>
    </source>
</reference>